<accession>A0A1V8SMK3</accession>
<organism evidence="3 4">
    <name type="scientific">Cryoendolithus antarcticus</name>
    <dbReference type="NCBI Taxonomy" id="1507870"/>
    <lineage>
        <taxon>Eukaryota</taxon>
        <taxon>Fungi</taxon>
        <taxon>Dikarya</taxon>
        <taxon>Ascomycota</taxon>
        <taxon>Pezizomycotina</taxon>
        <taxon>Dothideomycetes</taxon>
        <taxon>Dothideomycetidae</taxon>
        <taxon>Cladosporiales</taxon>
        <taxon>Cladosporiaceae</taxon>
        <taxon>Cryoendolithus</taxon>
    </lineage>
</organism>
<dbReference type="Pfam" id="PF01814">
    <property type="entry name" value="Hemerythrin"/>
    <property type="match status" value="1"/>
</dbReference>
<dbReference type="Gene3D" id="1.20.120.520">
    <property type="entry name" value="nmb1532 protein domain like"/>
    <property type="match status" value="1"/>
</dbReference>
<gene>
    <name evidence="3" type="ORF">B0A48_13898</name>
</gene>
<evidence type="ECO:0000259" key="2">
    <source>
        <dbReference type="Pfam" id="PF01814"/>
    </source>
</evidence>
<comment type="caution">
    <text evidence="3">The sequence shown here is derived from an EMBL/GenBank/DDBJ whole genome shotgun (WGS) entry which is preliminary data.</text>
</comment>
<feature type="region of interest" description="Disordered" evidence="1">
    <location>
        <begin position="1"/>
        <end position="30"/>
    </location>
</feature>
<dbReference type="CDD" id="cd12108">
    <property type="entry name" value="Hr-like"/>
    <property type="match status" value="1"/>
</dbReference>
<proteinExistence type="predicted"/>
<name>A0A1V8SMK3_9PEZI</name>
<dbReference type="OrthoDB" id="10044044at2759"/>
<dbReference type="InterPro" id="IPR012312">
    <property type="entry name" value="Hemerythrin-like"/>
</dbReference>
<dbReference type="STRING" id="1507870.A0A1V8SMK3"/>
<dbReference type="Proteomes" id="UP000192596">
    <property type="component" value="Unassembled WGS sequence"/>
</dbReference>
<feature type="domain" description="Hemerythrin-like" evidence="2">
    <location>
        <begin position="47"/>
        <end position="176"/>
    </location>
</feature>
<dbReference type="EMBL" id="NAJO01000036">
    <property type="protein sequence ID" value="OQO00112.1"/>
    <property type="molecule type" value="Genomic_DNA"/>
</dbReference>
<dbReference type="PANTHER" id="PTHR38048:SF1">
    <property type="entry name" value="HEMERYTHRIN-LIKE DOMAIN-CONTAINING PROTEIN"/>
    <property type="match status" value="1"/>
</dbReference>
<dbReference type="InterPro" id="IPR053206">
    <property type="entry name" value="Dimeric_xanthone_biosynth"/>
</dbReference>
<feature type="compositionally biased region" description="Basic and acidic residues" evidence="1">
    <location>
        <begin position="9"/>
        <end position="28"/>
    </location>
</feature>
<evidence type="ECO:0000313" key="3">
    <source>
        <dbReference type="EMBL" id="OQO00112.1"/>
    </source>
</evidence>
<evidence type="ECO:0000313" key="4">
    <source>
        <dbReference type="Proteomes" id="UP000192596"/>
    </source>
</evidence>
<protein>
    <recommendedName>
        <fullName evidence="2">Hemerythrin-like domain-containing protein</fullName>
    </recommendedName>
</protein>
<keyword evidence="4" id="KW-1185">Reference proteome</keyword>
<evidence type="ECO:0000256" key="1">
    <source>
        <dbReference type="SAM" id="MobiDB-lite"/>
    </source>
</evidence>
<sequence>MEAANGFEKMAELDLPKDAPSKDVKTGAKQDLPPLSAADFRAYNRLAEMMDAYHNHFRQTWNLLYGACESNKRPQGMSIRAFLRTAEEFASHLTMHHTIEEQHIFPVLAKKMTKFRKELELLTQHKQIHAGLEVFEEYIGACRNGERELRLGELREVMGGFGTVLWEHLDEEVKELGAENMRKYWTIAELKQIPF</sequence>
<reference evidence="4" key="1">
    <citation type="submission" date="2017-03" db="EMBL/GenBank/DDBJ databases">
        <title>Genomes of endolithic fungi from Antarctica.</title>
        <authorList>
            <person name="Coleine C."/>
            <person name="Masonjones S."/>
            <person name="Stajich J.E."/>
        </authorList>
    </citation>
    <scope>NUCLEOTIDE SEQUENCE [LARGE SCALE GENOMIC DNA]</scope>
    <source>
        <strain evidence="4">CCFEE 5527</strain>
    </source>
</reference>
<dbReference type="InParanoid" id="A0A1V8SMK3"/>
<dbReference type="AlphaFoldDB" id="A0A1V8SMK3"/>
<dbReference type="PANTHER" id="PTHR38048">
    <property type="entry name" value="EXPRESSED PROTEIN"/>
    <property type="match status" value="1"/>
</dbReference>